<evidence type="ECO:0000313" key="1">
    <source>
        <dbReference type="EMBL" id="GEL74620.1"/>
    </source>
</evidence>
<reference evidence="1 4" key="2">
    <citation type="submission" date="2019-07" db="EMBL/GenBank/DDBJ databases">
        <title>Whole genome shotgun sequence of Myxococcus virescens NBRC 100334.</title>
        <authorList>
            <person name="Hosoyama A."/>
            <person name="Uohara A."/>
            <person name="Ohji S."/>
            <person name="Ichikawa N."/>
        </authorList>
    </citation>
    <scope>NUCLEOTIDE SEQUENCE [LARGE SCALE GENOMIC DNA]</scope>
    <source>
        <strain evidence="1 4">NBRC 100334</strain>
    </source>
</reference>
<evidence type="ECO:0000313" key="2">
    <source>
        <dbReference type="EMBL" id="SDE54501.1"/>
    </source>
</evidence>
<sequence>MASASGQRTALRFAPETEYGVPSTAYSVLRFTDTSLNLAKETYQSNEVRDDRQTADLRHGMRSVGGDFSFELSRGTFDVLLAAALSGTWRAVTTGAASLEAEADAFVRDSGSFLEDGFLPGDMVMASGFAEAGNNGRAKVVAVSALRLEVDRALTVDVAAAGRTVALVGQRLANGTELVSFGLERAFTDISQFMLYRGCAVDSLSLSVTPGEIVTCSMSFLGKDMVQATATHAVTLTPAGTGSPFDAFTGALYEGGQRVANVTAVELEIANGRSVQGVVGHKSPQEVHEGAFVVTGSISAYFKDAVLLNRFINEEESSLELLLEDVNGTDFHRIYLPRIKYTGGDVDNPNSGPVTVSMPFTALLDATSGATILYQRSNP</sequence>
<gene>
    <name evidence="1" type="ORF">MVI01_64040</name>
    <name evidence="2" type="ORF">SAMN04488504_108149</name>
</gene>
<comment type="caution">
    <text evidence="1">The sequence shown here is derived from an EMBL/GenBank/DDBJ whole genome shotgun (WGS) entry which is preliminary data.</text>
</comment>
<keyword evidence="3" id="KW-1185">Reference proteome</keyword>
<organism evidence="1 4">
    <name type="scientific">Myxococcus virescens</name>
    <dbReference type="NCBI Taxonomy" id="83456"/>
    <lineage>
        <taxon>Bacteria</taxon>
        <taxon>Pseudomonadati</taxon>
        <taxon>Myxococcota</taxon>
        <taxon>Myxococcia</taxon>
        <taxon>Myxococcales</taxon>
        <taxon>Cystobacterineae</taxon>
        <taxon>Myxococcaceae</taxon>
        <taxon>Myxococcus</taxon>
    </lineage>
</organism>
<name>A0A511HM19_9BACT</name>
<dbReference type="RefSeq" id="WP_090491662.1">
    <property type="nucleotide sequence ID" value="NZ_BJVY01000051.1"/>
</dbReference>
<proteinExistence type="predicted"/>
<accession>A0A511HM19</accession>
<protein>
    <submittedName>
        <fullName evidence="1">Uncharacterized protein</fullName>
    </submittedName>
</protein>
<dbReference type="AlphaFoldDB" id="A0A511HM19"/>
<evidence type="ECO:0000313" key="4">
    <source>
        <dbReference type="Proteomes" id="UP000321224"/>
    </source>
</evidence>
<dbReference type="Pfam" id="PF18906">
    <property type="entry name" value="Phage_tube_2"/>
    <property type="match status" value="1"/>
</dbReference>
<dbReference type="InterPro" id="IPR044000">
    <property type="entry name" value="Phage_tube_2"/>
</dbReference>
<evidence type="ECO:0000313" key="3">
    <source>
        <dbReference type="Proteomes" id="UP000198717"/>
    </source>
</evidence>
<dbReference type="Proteomes" id="UP000321224">
    <property type="component" value="Unassembled WGS sequence"/>
</dbReference>
<dbReference type="Proteomes" id="UP000198717">
    <property type="component" value="Unassembled WGS sequence"/>
</dbReference>
<dbReference type="EMBL" id="FNAJ01000008">
    <property type="protein sequence ID" value="SDE54501.1"/>
    <property type="molecule type" value="Genomic_DNA"/>
</dbReference>
<dbReference type="EMBL" id="BJVY01000051">
    <property type="protein sequence ID" value="GEL74620.1"/>
    <property type="molecule type" value="Genomic_DNA"/>
</dbReference>
<reference evidence="2 3" key="1">
    <citation type="submission" date="2016-10" db="EMBL/GenBank/DDBJ databases">
        <authorList>
            <person name="Varghese N."/>
            <person name="Submissions S."/>
        </authorList>
    </citation>
    <scope>NUCLEOTIDE SEQUENCE [LARGE SCALE GENOMIC DNA]</scope>
    <source>
        <strain evidence="2 3">DSM 2260</strain>
    </source>
</reference>